<name>A0A2R8AEL0_9RHOB</name>
<evidence type="ECO:0000256" key="1">
    <source>
        <dbReference type="ARBA" id="ARBA00004651"/>
    </source>
</evidence>
<evidence type="ECO:0000256" key="3">
    <source>
        <dbReference type="ARBA" id="ARBA00022475"/>
    </source>
</evidence>
<gene>
    <name evidence="9 11" type="primary">lnt</name>
    <name evidence="11" type="ORF">POI8812_02877</name>
</gene>
<keyword evidence="6 9" id="KW-1133">Transmembrane helix</keyword>
<dbReference type="PANTHER" id="PTHR38686:SF1">
    <property type="entry name" value="APOLIPOPROTEIN N-ACYLTRANSFERASE"/>
    <property type="match status" value="1"/>
</dbReference>
<feature type="transmembrane region" description="Helical" evidence="9">
    <location>
        <begin position="21"/>
        <end position="54"/>
    </location>
</feature>
<comment type="function">
    <text evidence="9">Catalyzes the phospholipid dependent N-acylation of the N-terminal cysteine of apolipoprotein, the last step in lipoprotein maturation.</text>
</comment>
<dbReference type="InterPro" id="IPR003010">
    <property type="entry name" value="C-N_Hydrolase"/>
</dbReference>
<dbReference type="Gene3D" id="3.60.110.10">
    <property type="entry name" value="Carbon-nitrogen hydrolase"/>
    <property type="match status" value="1"/>
</dbReference>
<dbReference type="PANTHER" id="PTHR38686">
    <property type="entry name" value="APOLIPOPROTEIN N-ACYLTRANSFERASE"/>
    <property type="match status" value="1"/>
</dbReference>
<dbReference type="NCBIfam" id="TIGR00546">
    <property type="entry name" value="lnt"/>
    <property type="match status" value="1"/>
</dbReference>
<dbReference type="HAMAP" id="MF_01148">
    <property type="entry name" value="Lnt"/>
    <property type="match status" value="1"/>
</dbReference>
<dbReference type="EC" id="2.3.1.269" evidence="9"/>
<evidence type="ECO:0000259" key="10">
    <source>
        <dbReference type="PROSITE" id="PS50263"/>
    </source>
</evidence>
<feature type="transmembrane region" description="Helical" evidence="9">
    <location>
        <begin position="173"/>
        <end position="194"/>
    </location>
</feature>
<proteinExistence type="inferred from homology"/>
<dbReference type="GO" id="GO:0005886">
    <property type="term" value="C:plasma membrane"/>
    <property type="evidence" value="ECO:0007669"/>
    <property type="project" value="UniProtKB-SubCell"/>
</dbReference>
<feature type="transmembrane region" description="Helical" evidence="9">
    <location>
        <begin position="132"/>
        <end position="153"/>
    </location>
</feature>
<organism evidence="11 12">
    <name type="scientific">Pontivivens insulae</name>
    <dbReference type="NCBI Taxonomy" id="1639689"/>
    <lineage>
        <taxon>Bacteria</taxon>
        <taxon>Pseudomonadati</taxon>
        <taxon>Pseudomonadota</taxon>
        <taxon>Alphaproteobacteria</taxon>
        <taxon>Rhodobacterales</taxon>
        <taxon>Paracoccaceae</taxon>
        <taxon>Pontivivens</taxon>
    </lineage>
</organism>
<dbReference type="InterPro" id="IPR045378">
    <property type="entry name" value="LNT_N"/>
</dbReference>
<comment type="catalytic activity">
    <reaction evidence="9">
        <text>N-terminal S-1,2-diacyl-sn-glyceryl-L-cysteinyl-[lipoprotein] + a glycerophospholipid = N-acyl-S-1,2-diacyl-sn-glyceryl-L-cysteinyl-[lipoprotein] + a 2-acyl-sn-glycero-3-phospholipid + H(+)</text>
        <dbReference type="Rhea" id="RHEA:48228"/>
        <dbReference type="Rhea" id="RHEA-COMP:14681"/>
        <dbReference type="Rhea" id="RHEA-COMP:14684"/>
        <dbReference type="ChEBI" id="CHEBI:15378"/>
        <dbReference type="ChEBI" id="CHEBI:136912"/>
        <dbReference type="ChEBI" id="CHEBI:140656"/>
        <dbReference type="ChEBI" id="CHEBI:140657"/>
        <dbReference type="ChEBI" id="CHEBI:140660"/>
        <dbReference type="EC" id="2.3.1.269"/>
    </reaction>
</comment>
<feature type="transmembrane region" description="Helical" evidence="9">
    <location>
        <begin position="96"/>
        <end position="120"/>
    </location>
</feature>
<comment type="subcellular location">
    <subcellularLocation>
        <location evidence="1 9">Cell membrane</location>
        <topology evidence="1 9">Multi-pass membrane protein</topology>
    </subcellularLocation>
</comment>
<dbReference type="Proteomes" id="UP000244932">
    <property type="component" value="Unassembled WGS sequence"/>
</dbReference>
<dbReference type="Pfam" id="PF00795">
    <property type="entry name" value="CN_hydrolase"/>
    <property type="match status" value="1"/>
</dbReference>
<evidence type="ECO:0000256" key="4">
    <source>
        <dbReference type="ARBA" id="ARBA00022679"/>
    </source>
</evidence>
<comment type="pathway">
    <text evidence="9">Protein modification; lipoprotein biosynthesis (N-acyl transfer).</text>
</comment>
<dbReference type="PROSITE" id="PS50263">
    <property type="entry name" value="CN_HYDROLASE"/>
    <property type="match status" value="1"/>
</dbReference>
<accession>A0A2R8AEL0</accession>
<keyword evidence="3 9" id="KW-1003">Cell membrane</keyword>
<keyword evidence="4 9" id="KW-0808">Transferase</keyword>
<dbReference type="AlphaFoldDB" id="A0A2R8AEL0"/>
<evidence type="ECO:0000256" key="6">
    <source>
        <dbReference type="ARBA" id="ARBA00022989"/>
    </source>
</evidence>
<dbReference type="UniPathway" id="UPA00666"/>
<evidence type="ECO:0000313" key="12">
    <source>
        <dbReference type="Proteomes" id="UP000244932"/>
    </source>
</evidence>
<dbReference type="InterPro" id="IPR036526">
    <property type="entry name" value="C-N_Hydrolase_sf"/>
</dbReference>
<reference evidence="11 12" key="1">
    <citation type="submission" date="2018-03" db="EMBL/GenBank/DDBJ databases">
        <authorList>
            <person name="Keele B.F."/>
        </authorList>
    </citation>
    <scope>NUCLEOTIDE SEQUENCE [LARGE SCALE GENOMIC DNA]</scope>
    <source>
        <strain evidence="11 12">CeCT 8812</strain>
    </source>
</reference>
<dbReference type="OrthoDB" id="9804277at2"/>
<comment type="similarity">
    <text evidence="2 9">Belongs to the CN hydrolase family. Apolipoprotein N-acyltransferase subfamily.</text>
</comment>
<evidence type="ECO:0000256" key="7">
    <source>
        <dbReference type="ARBA" id="ARBA00023136"/>
    </source>
</evidence>
<evidence type="ECO:0000256" key="5">
    <source>
        <dbReference type="ARBA" id="ARBA00022692"/>
    </source>
</evidence>
<evidence type="ECO:0000256" key="8">
    <source>
        <dbReference type="ARBA" id="ARBA00023315"/>
    </source>
</evidence>
<evidence type="ECO:0000256" key="9">
    <source>
        <dbReference type="HAMAP-Rule" id="MF_01148"/>
    </source>
</evidence>
<evidence type="ECO:0000313" key="11">
    <source>
        <dbReference type="EMBL" id="SPF30538.1"/>
    </source>
</evidence>
<keyword evidence="8 9" id="KW-0012">Acyltransferase</keyword>
<dbReference type="GO" id="GO:0016410">
    <property type="term" value="F:N-acyltransferase activity"/>
    <property type="evidence" value="ECO:0007669"/>
    <property type="project" value="UniProtKB-UniRule"/>
</dbReference>
<feature type="domain" description="CN hydrolase" evidence="10">
    <location>
        <begin position="237"/>
        <end position="491"/>
    </location>
</feature>
<protein>
    <recommendedName>
        <fullName evidence="9">Apolipoprotein N-acyltransferase</fullName>
        <shortName evidence="9">ALP N-acyltransferase</shortName>
        <ecNumber evidence="9">2.3.1.269</ecNumber>
    </recommendedName>
</protein>
<dbReference type="GO" id="GO:0042158">
    <property type="term" value="P:lipoprotein biosynthetic process"/>
    <property type="evidence" value="ECO:0007669"/>
    <property type="project" value="UniProtKB-UniRule"/>
</dbReference>
<dbReference type="EMBL" id="OMKW01000004">
    <property type="protein sequence ID" value="SPF30538.1"/>
    <property type="molecule type" value="Genomic_DNA"/>
</dbReference>
<keyword evidence="11" id="KW-0449">Lipoprotein</keyword>
<dbReference type="RefSeq" id="WP_108783270.1">
    <property type="nucleotide sequence ID" value="NZ_OMKW01000004.1"/>
</dbReference>
<dbReference type="CDD" id="cd07571">
    <property type="entry name" value="ALP_N-acyl_transferase"/>
    <property type="match status" value="1"/>
</dbReference>
<sequence length="520" mass="55889">MASSVPALSRALDGLGRWPRFFVTLLAGAALTLAQAPWGVWPIYLLALPVLVWLWQGRTSWQGAAWTGWAAGFGMMIVGLSWIHEAFLVDAARHGWMIPFAIGGLAGGLALFWAAGFALAHRLTTPQTRRGWHGILALATALTLFELARTYVLTGFPWGLIAYGWLDTPVAQMSALIGPHLLGFATLLMGGMLALSGKGQWPSLVAIGLFGLGWTMGQARLDTPIPEREEPFIVRVVQPNATQREKWTAEGMPVFYNRALDASRGGEYDVILWPETAVPQRIETPAVQVAGLIYAWQDIAQATDGRPALVGARRRVEEPGWANWYNSIALVAEDGRIAAHYDKHSLVPGGEFIPFDRQLSRLGLRGLAAGGTAGGFVPGDGPTTLEIEGLPRALPLICYEAIFPHELRVPDQPRAEWIAVVTNDAWFGTSSGPHQHLAQLRFRSIEQGLPAARAANTGISALIDPRGALLQSLAIGEQGFLEGPLPAAIAAPPYARGGDLPGLVLLLAVSAGLLVIRTRP</sequence>
<dbReference type="SUPFAM" id="SSF56317">
    <property type="entry name" value="Carbon-nitrogen hydrolase"/>
    <property type="match status" value="1"/>
</dbReference>
<feature type="transmembrane region" description="Helical" evidence="9">
    <location>
        <begin position="66"/>
        <end position="84"/>
    </location>
</feature>
<keyword evidence="5 9" id="KW-0812">Transmembrane</keyword>
<keyword evidence="12" id="KW-1185">Reference proteome</keyword>
<dbReference type="InterPro" id="IPR004563">
    <property type="entry name" value="Apolipo_AcylTrfase"/>
</dbReference>
<evidence type="ECO:0000256" key="2">
    <source>
        <dbReference type="ARBA" id="ARBA00010065"/>
    </source>
</evidence>
<feature type="transmembrane region" description="Helical" evidence="9">
    <location>
        <begin position="201"/>
        <end position="217"/>
    </location>
</feature>
<dbReference type="Pfam" id="PF20154">
    <property type="entry name" value="LNT_N"/>
    <property type="match status" value="1"/>
</dbReference>
<keyword evidence="7 9" id="KW-0472">Membrane</keyword>